<keyword evidence="1" id="KW-0812">Transmembrane</keyword>
<gene>
    <name evidence="2" type="ORF">HC026_09755</name>
</gene>
<keyword evidence="3" id="KW-1185">Reference proteome</keyword>
<name>A0ABX1KZ26_9LACO</name>
<feature type="transmembrane region" description="Helical" evidence="1">
    <location>
        <begin position="197"/>
        <end position="215"/>
    </location>
</feature>
<accession>A0ABX1KZ26</accession>
<feature type="transmembrane region" description="Helical" evidence="1">
    <location>
        <begin position="78"/>
        <end position="94"/>
    </location>
</feature>
<comment type="caution">
    <text evidence="2">The sequence shown here is derived from an EMBL/GenBank/DDBJ whole genome shotgun (WGS) entry which is preliminary data.</text>
</comment>
<evidence type="ECO:0000313" key="3">
    <source>
        <dbReference type="Proteomes" id="UP000763447"/>
    </source>
</evidence>
<feature type="transmembrane region" description="Helical" evidence="1">
    <location>
        <begin position="15"/>
        <end position="35"/>
    </location>
</feature>
<evidence type="ECO:0000313" key="2">
    <source>
        <dbReference type="EMBL" id="NLR19196.1"/>
    </source>
</evidence>
<evidence type="ECO:0000256" key="1">
    <source>
        <dbReference type="SAM" id="Phobius"/>
    </source>
</evidence>
<dbReference type="EMBL" id="JAAXLJ010000019">
    <property type="protein sequence ID" value="NLR19196.1"/>
    <property type="molecule type" value="Genomic_DNA"/>
</dbReference>
<feature type="transmembrane region" description="Helical" evidence="1">
    <location>
        <begin position="148"/>
        <end position="167"/>
    </location>
</feature>
<evidence type="ECO:0008006" key="4">
    <source>
        <dbReference type="Google" id="ProtNLM"/>
    </source>
</evidence>
<proteinExistence type="predicted"/>
<keyword evidence="1" id="KW-1133">Transmembrane helix</keyword>
<dbReference type="Proteomes" id="UP000763447">
    <property type="component" value="Unassembled WGS sequence"/>
</dbReference>
<feature type="transmembrane region" description="Helical" evidence="1">
    <location>
        <begin position="47"/>
        <end position="66"/>
    </location>
</feature>
<keyword evidence="1" id="KW-0472">Membrane</keyword>
<organism evidence="2 3">
    <name type="scientific">Secundilactobacillus angelensis</name>
    <dbReference type="NCBI Taxonomy" id="2722706"/>
    <lineage>
        <taxon>Bacteria</taxon>
        <taxon>Bacillati</taxon>
        <taxon>Bacillota</taxon>
        <taxon>Bacilli</taxon>
        <taxon>Lactobacillales</taxon>
        <taxon>Lactobacillaceae</taxon>
        <taxon>Secundilactobacillus</taxon>
    </lineage>
</organism>
<reference evidence="2 3" key="1">
    <citation type="submission" date="2020-04" db="EMBL/GenBank/DDBJ databases">
        <title>A novel species of genus Lactobacillus that was isolated from fermented food Zha-chili.</title>
        <authorList>
            <person name="Zhang Z."/>
        </authorList>
    </citation>
    <scope>NUCLEOTIDE SEQUENCE [LARGE SCALE GENOMIC DNA]</scope>
    <source>
        <strain evidence="3">HBUAS51383</strain>
    </source>
</reference>
<dbReference type="RefSeq" id="WP_168925784.1">
    <property type="nucleotide sequence ID" value="NZ_JAAXLJ010000019.1"/>
</dbReference>
<feature type="transmembrane region" description="Helical" evidence="1">
    <location>
        <begin position="174"/>
        <end position="191"/>
    </location>
</feature>
<protein>
    <recommendedName>
        <fullName evidence="4">Integral membrane protein</fullName>
    </recommendedName>
</protein>
<feature type="transmembrane region" description="Helical" evidence="1">
    <location>
        <begin position="123"/>
        <end position="142"/>
    </location>
</feature>
<sequence length="239" mass="26864">MLEKIEAFIVHHRRLIQGLFFGFIEMSGLLLYANANSFQSYTQPQQLPLLVLALTTILIFISLYVLKTTSSASKTAPIVLLLTIAFIILSIFKLPTFVNIINGLAIVVLLLIRYLPKWFNNELGIMLLSLILSSLAAGNFLLTHNYLSTAYLTTMILPFLLFMYFFLPQKAFHLILLPIGLIILILAWLLFSHLTVSVIMLSVIVLLIWLGVQTIRQPSPSRGLLIAALLQTIILVISR</sequence>